<protein>
    <submittedName>
        <fullName evidence="2">DUF308 domain-containing protein</fullName>
    </submittedName>
</protein>
<feature type="transmembrane region" description="Helical" evidence="1">
    <location>
        <begin position="89"/>
        <end position="109"/>
    </location>
</feature>
<feature type="transmembrane region" description="Helical" evidence="1">
    <location>
        <begin position="121"/>
        <end position="142"/>
    </location>
</feature>
<keyword evidence="1" id="KW-0812">Transmembrane</keyword>
<reference evidence="2 3" key="1">
    <citation type="submission" date="2020-08" db="EMBL/GenBank/DDBJ databases">
        <title>Genome public.</title>
        <authorList>
            <person name="Liu C."/>
            <person name="Sun Q."/>
        </authorList>
    </citation>
    <scope>NUCLEOTIDE SEQUENCE [LARGE SCALE GENOMIC DNA]</scope>
    <source>
        <strain evidence="2 3">BX4</strain>
    </source>
</reference>
<name>A0ABR7F560_9FIRM</name>
<evidence type="ECO:0000256" key="1">
    <source>
        <dbReference type="SAM" id="Phobius"/>
    </source>
</evidence>
<dbReference type="Proteomes" id="UP000597877">
    <property type="component" value="Unassembled WGS sequence"/>
</dbReference>
<dbReference type="RefSeq" id="WP_021951820.1">
    <property type="nucleotide sequence ID" value="NZ_JACOOZ010000007.1"/>
</dbReference>
<proteinExistence type="predicted"/>
<organism evidence="2 3">
    <name type="scientific">Eubacterium segne</name>
    <dbReference type="NCBI Taxonomy" id="2763045"/>
    <lineage>
        <taxon>Bacteria</taxon>
        <taxon>Bacillati</taxon>
        <taxon>Bacillota</taxon>
        <taxon>Clostridia</taxon>
        <taxon>Eubacteriales</taxon>
        <taxon>Eubacteriaceae</taxon>
        <taxon>Eubacterium</taxon>
    </lineage>
</organism>
<evidence type="ECO:0000313" key="3">
    <source>
        <dbReference type="Proteomes" id="UP000597877"/>
    </source>
</evidence>
<keyword evidence="1" id="KW-1133">Transmembrane helix</keyword>
<comment type="caution">
    <text evidence="2">The sequence shown here is derived from an EMBL/GenBank/DDBJ whole genome shotgun (WGS) entry which is preliminary data.</text>
</comment>
<feature type="transmembrane region" description="Helical" evidence="1">
    <location>
        <begin position="7"/>
        <end position="26"/>
    </location>
</feature>
<sequence>MSYLKNLKWEMIIYSLLSILMGILMWKYPGKIMTGVCVILAMILFVMGIRNIIEYKRSNVIKDFYRYELVVGIVLIAAGILVLACMKLILSIITYVIAIIIIISGLMKVENAIDLKRMGNHWVPLLVFAIICILLGISVLMMPMNSNDNGTKTAGDFFIQCTGIIFAVTGLIDLITTLSVSGKIKRWTIEQIAFDADRDIEDEIIEDGDDD</sequence>
<dbReference type="InterPro" id="IPR005325">
    <property type="entry name" value="DUF308_memb"/>
</dbReference>
<dbReference type="EMBL" id="JACOOZ010000007">
    <property type="protein sequence ID" value="MBC5668322.1"/>
    <property type="molecule type" value="Genomic_DNA"/>
</dbReference>
<evidence type="ECO:0000313" key="2">
    <source>
        <dbReference type="EMBL" id="MBC5668322.1"/>
    </source>
</evidence>
<feature type="transmembrane region" description="Helical" evidence="1">
    <location>
        <begin position="157"/>
        <end position="176"/>
    </location>
</feature>
<gene>
    <name evidence="2" type="ORF">H8S00_10035</name>
</gene>
<accession>A0ABR7F560</accession>
<dbReference type="Pfam" id="PF03729">
    <property type="entry name" value="DUF308"/>
    <property type="match status" value="2"/>
</dbReference>
<keyword evidence="3" id="KW-1185">Reference proteome</keyword>
<feature type="transmembrane region" description="Helical" evidence="1">
    <location>
        <begin position="32"/>
        <end position="53"/>
    </location>
</feature>
<keyword evidence="1" id="KW-0472">Membrane</keyword>
<feature type="transmembrane region" description="Helical" evidence="1">
    <location>
        <begin position="65"/>
        <end position="83"/>
    </location>
</feature>